<evidence type="ECO:0000313" key="3">
    <source>
        <dbReference type="WBParaSite" id="maker-unitig_20608-snap-gene-0.2-mRNA-1"/>
    </source>
</evidence>
<evidence type="ECO:0000256" key="1">
    <source>
        <dbReference type="SAM" id="MobiDB-lite"/>
    </source>
</evidence>
<dbReference type="WBParaSite" id="maker-unitig_20608-snap-gene-0.2-mRNA-1">
    <property type="protein sequence ID" value="maker-unitig_20608-snap-gene-0.2-mRNA-1"/>
    <property type="gene ID" value="maker-unitig_20608-snap-gene-0.2"/>
</dbReference>
<sequence>MANAAATARLSGGREFTRGEEAPHTLRLPSIDSAGRLLTGEPDDLAGAVQLSTKRPQERRTERGGEAEPAQQKEAGKPIFQSSRRSSRCFSRLKLRKETDRQPARREVGVQKEKQGHQDFGDCAGKFILAMAASILHHQPDVGRLLKEFRPSRSRWLNLANTTAHQRDKPYRCSCCGGRFTPRQLMLNVSRLHIRSRHHGNLSYLLACKQEAGQEQASQTRGQNRSCRRRLSSSLALLRHLGHPYRLTRELLGTDGQSGAKLERYAHSKAARLQCATETKPTMTRASSSRGLQRATACGSRAAAASQAVEENRKTSTGACRAAAGRRWRRLLAFGLLHDCPRRRWRRC</sequence>
<protein>
    <submittedName>
        <fullName evidence="3">C2H2-type domain-containing protein</fullName>
    </submittedName>
</protein>
<proteinExistence type="predicted"/>
<keyword evidence="2" id="KW-1185">Reference proteome</keyword>
<accession>A0A1I8F5G2</accession>
<feature type="compositionally biased region" description="Basic and acidic residues" evidence="1">
    <location>
        <begin position="15"/>
        <end position="24"/>
    </location>
</feature>
<organism evidence="2 3">
    <name type="scientific">Macrostomum lignano</name>
    <dbReference type="NCBI Taxonomy" id="282301"/>
    <lineage>
        <taxon>Eukaryota</taxon>
        <taxon>Metazoa</taxon>
        <taxon>Spiralia</taxon>
        <taxon>Lophotrochozoa</taxon>
        <taxon>Platyhelminthes</taxon>
        <taxon>Rhabditophora</taxon>
        <taxon>Macrostomorpha</taxon>
        <taxon>Macrostomida</taxon>
        <taxon>Macrostomidae</taxon>
        <taxon>Macrostomum</taxon>
    </lineage>
</organism>
<feature type="region of interest" description="Disordered" evidence="1">
    <location>
        <begin position="1"/>
        <end position="88"/>
    </location>
</feature>
<feature type="region of interest" description="Disordered" evidence="1">
    <location>
        <begin position="94"/>
        <end position="113"/>
    </location>
</feature>
<feature type="compositionally biased region" description="Basic and acidic residues" evidence="1">
    <location>
        <begin position="55"/>
        <end position="66"/>
    </location>
</feature>
<evidence type="ECO:0000313" key="2">
    <source>
        <dbReference type="Proteomes" id="UP000095280"/>
    </source>
</evidence>
<feature type="compositionally biased region" description="Basic and acidic residues" evidence="1">
    <location>
        <begin position="96"/>
        <end position="113"/>
    </location>
</feature>
<name>A0A1I8F5G2_9PLAT</name>
<dbReference type="Proteomes" id="UP000095280">
    <property type="component" value="Unplaced"/>
</dbReference>
<dbReference type="AlphaFoldDB" id="A0A1I8F5G2"/>
<reference evidence="3" key="1">
    <citation type="submission" date="2016-11" db="UniProtKB">
        <authorList>
            <consortium name="WormBaseParasite"/>
        </authorList>
    </citation>
    <scope>IDENTIFICATION</scope>
</reference>